<evidence type="ECO:0000313" key="2">
    <source>
        <dbReference type="Proteomes" id="UP000652354"/>
    </source>
</evidence>
<evidence type="ECO:0000313" key="1">
    <source>
        <dbReference type="EMBL" id="GIG54768.1"/>
    </source>
</evidence>
<sequence>MKDVLQSGAWWAADYVDALWWQAKALAIRTDPASLHAGSRAPVVVLPGIYETWTFMQPVIDRLHRRGHPVHVVESLRRSHRPVEEMAERVEEYLEAADLRDVIVVAHSKGGLAGKRVMAGECGDRVRGMLAIATPFGGSRYARFMWLPSLRAFSSRHPSIAGLAEQTEVNSRIVSVYARFDPHIPERSELPGATNIMLDTGGHFRILRRADVLDGLTHLAD</sequence>
<organism evidence="1 2">
    <name type="scientific">Demequina activiva</name>
    <dbReference type="NCBI Taxonomy" id="1582364"/>
    <lineage>
        <taxon>Bacteria</taxon>
        <taxon>Bacillati</taxon>
        <taxon>Actinomycetota</taxon>
        <taxon>Actinomycetes</taxon>
        <taxon>Micrococcales</taxon>
        <taxon>Demequinaceae</taxon>
        <taxon>Demequina</taxon>
    </lineage>
</organism>
<accession>A0A919Q5R5</accession>
<evidence type="ECO:0008006" key="3">
    <source>
        <dbReference type="Google" id="ProtNLM"/>
    </source>
</evidence>
<dbReference type="EMBL" id="BONR01000003">
    <property type="protein sequence ID" value="GIG54768.1"/>
    <property type="molecule type" value="Genomic_DNA"/>
</dbReference>
<comment type="caution">
    <text evidence="1">The sequence shown here is derived from an EMBL/GenBank/DDBJ whole genome shotgun (WGS) entry which is preliminary data.</text>
</comment>
<keyword evidence="2" id="KW-1185">Reference proteome</keyword>
<dbReference type="InterPro" id="IPR029058">
    <property type="entry name" value="AB_hydrolase_fold"/>
</dbReference>
<dbReference type="Proteomes" id="UP000652354">
    <property type="component" value="Unassembled WGS sequence"/>
</dbReference>
<dbReference type="Gene3D" id="3.40.50.1820">
    <property type="entry name" value="alpha/beta hydrolase"/>
    <property type="match status" value="1"/>
</dbReference>
<dbReference type="RefSeq" id="WP_203655384.1">
    <property type="nucleotide sequence ID" value="NZ_BONR01000003.1"/>
</dbReference>
<reference evidence="1" key="1">
    <citation type="submission" date="2021-01" db="EMBL/GenBank/DDBJ databases">
        <title>Whole genome shotgun sequence of Demequina activiva NBRC 110675.</title>
        <authorList>
            <person name="Komaki H."/>
            <person name="Tamura T."/>
        </authorList>
    </citation>
    <scope>NUCLEOTIDE SEQUENCE</scope>
    <source>
        <strain evidence="1">NBRC 110675</strain>
    </source>
</reference>
<proteinExistence type="predicted"/>
<dbReference type="SUPFAM" id="SSF53474">
    <property type="entry name" value="alpha/beta-Hydrolases"/>
    <property type="match status" value="1"/>
</dbReference>
<gene>
    <name evidence="1" type="ORF">Dac01nite_15200</name>
</gene>
<protein>
    <recommendedName>
        <fullName evidence="3">Alpha/beta hydrolase</fullName>
    </recommendedName>
</protein>
<name>A0A919Q5R5_9MICO</name>
<dbReference type="AlphaFoldDB" id="A0A919Q5R5"/>